<organism evidence="1 2">
    <name type="scientific">Oceanospirillum sediminis</name>
    <dbReference type="NCBI Taxonomy" id="2760088"/>
    <lineage>
        <taxon>Bacteria</taxon>
        <taxon>Pseudomonadati</taxon>
        <taxon>Pseudomonadota</taxon>
        <taxon>Gammaproteobacteria</taxon>
        <taxon>Oceanospirillales</taxon>
        <taxon>Oceanospirillaceae</taxon>
        <taxon>Oceanospirillum</taxon>
    </lineage>
</organism>
<dbReference type="RefSeq" id="WP_182807685.1">
    <property type="nucleotide sequence ID" value="NZ_JACJFM010000004.1"/>
</dbReference>
<dbReference type="Proteomes" id="UP000565262">
    <property type="component" value="Unassembled WGS sequence"/>
</dbReference>
<protein>
    <submittedName>
        <fullName evidence="1">Uncharacterized protein</fullName>
    </submittedName>
</protein>
<accession>A0A839IN21</accession>
<gene>
    <name evidence="1" type="ORF">H4O21_04635</name>
</gene>
<evidence type="ECO:0000313" key="1">
    <source>
        <dbReference type="EMBL" id="MBB1485899.1"/>
    </source>
</evidence>
<name>A0A839IN21_9GAMM</name>
<dbReference type="AlphaFoldDB" id="A0A839IN21"/>
<evidence type="ECO:0000313" key="2">
    <source>
        <dbReference type="Proteomes" id="UP000565262"/>
    </source>
</evidence>
<keyword evidence="2" id="KW-1185">Reference proteome</keyword>
<dbReference type="EMBL" id="JACJFM010000004">
    <property type="protein sequence ID" value="MBB1485899.1"/>
    <property type="molecule type" value="Genomic_DNA"/>
</dbReference>
<comment type="caution">
    <text evidence="1">The sequence shown here is derived from an EMBL/GenBank/DDBJ whole genome shotgun (WGS) entry which is preliminary data.</text>
</comment>
<sequence length="183" mass="20818">MERKTLKMIKELPAPALRQACLLQGAPGRIARNEYCERLVSRCVDDLLGYHEAGWYSCSPMAGAMEYQGAMPQDIRRSGCDRMLNEAMKAQWRSEGFDVLIKTIPARQCIAMLVNDLRERTELTQEEACQAEHWEILTAQLQLSRFFTPARLKMMSVKNMRDNCHLGKNKLLQVMLGPVAEAA</sequence>
<reference evidence="1 2" key="1">
    <citation type="submission" date="2020-08" db="EMBL/GenBank/DDBJ databases">
        <title>Oceanospirillum sp. nov. isolated from marine sediment.</title>
        <authorList>
            <person name="Ji X."/>
        </authorList>
    </citation>
    <scope>NUCLEOTIDE SEQUENCE [LARGE SCALE GENOMIC DNA]</scope>
    <source>
        <strain evidence="1 2">D5</strain>
    </source>
</reference>
<proteinExistence type="predicted"/>